<evidence type="ECO:0000256" key="5">
    <source>
        <dbReference type="ARBA" id="ARBA00022729"/>
    </source>
</evidence>
<evidence type="ECO:0000256" key="4">
    <source>
        <dbReference type="ARBA" id="ARBA00022525"/>
    </source>
</evidence>
<protein>
    <recommendedName>
        <fullName evidence="9">C-C motif chemokine</fullName>
    </recommendedName>
</protein>
<evidence type="ECO:0000256" key="8">
    <source>
        <dbReference type="ARBA" id="ARBA00046726"/>
    </source>
</evidence>
<keyword evidence="6" id="KW-1015">Disulfide bond</keyword>
<name>A0AAD5FQW9_SILAS</name>
<evidence type="ECO:0000259" key="10">
    <source>
        <dbReference type="SMART" id="SM00199"/>
    </source>
</evidence>
<dbReference type="Proteomes" id="UP001205998">
    <property type="component" value="Unassembled WGS sequence"/>
</dbReference>
<evidence type="ECO:0000256" key="1">
    <source>
        <dbReference type="ARBA" id="ARBA00004613"/>
    </source>
</evidence>
<evidence type="ECO:0000256" key="3">
    <source>
        <dbReference type="ARBA" id="ARBA00022514"/>
    </source>
</evidence>
<feature type="chain" id="PRO_5041772567" description="C-C motif chemokine" evidence="9">
    <location>
        <begin position="20"/>
        <end position="88"/>
    </location>
</feature>
<comment type="similarity">
    <text evidence="2 9">Belongs to the intercrine beta (chemokine CC) family.</text>
</comment>
<dbReference type="InterPro" id="IPR000827">
    <property type="entry name" value="Chemokine_CC_CS"/>
</dbReference>
<evidence type="ECO:0000256" key="2">
    <source>
        <dbReference type="ARBA" id="ARBA00010868"/>
    </source>
</evidence>
<dbReference type="AlphaFoldDB" id="A0AAD5FQW9"/>
<dbReference type="GO" id="GO:0005615">
    <property type="term" value="C:extracellular space"/>
    <property type="evidence" value="ECO:0007669"/>
    <property type="project" value="UniProtKB-KW"/>
</dbReference>
<gene>
    <name evidence="11" type="ORF">C0J50_15098</name>
</gene>
<proteinExistence type="inferred from homology"/>
<feature type="domain" description="Chemokine interleukin-8-like" evidence="10">
    <location>
        <begin position="25"/>
        <end position="83"/>
    </location>
</feature>
<dbReference type="CDD" id="cd00272">
    <property type="entry name" value="Chemokine_CC"/>
    <property type="match status" value="1"/>
</dbReference>
<dbReference type="PANTHER" id="PTHR12015:SF183">
    <property type="entry name" value="C-C MOTIF CHEMOKINE 3"/>
    <property type="match status" value="1"/>
</dbReference>
<dbReference type="Pfam" id="PF00048">
    <property type="entry name" value="IL8"/>
    <property type="match status" value="1"/>
</dbReference>
<evidence type="ECO:0000256" key="7">
    <source>
        <dbReference type="ARBA" id="ARBA00044740"/>
    </source>
</evidence>
<dbReference type="PROSITE" id="PS00472">
    <property type="entry name" value="SMALL_CYTOKINES_CC"/>
    <property type="match status" value="1"/>
</dbReference>
<keyword evidence="12" id="KW-1185">Reference proteome</keyword>
<keyword evidence="3 9" id="KW-0202">Cytokine</keyword>
<dbReference type="SMART" id="SM00199">
    <property type="entry name" value="SCY"/>
    <property type="match status" value="1"/>
</dbReference>
<sequence>MFFPGLLLVLLCIQTFTTAQNHYNRTTCCFRTSRRQIPARRITGYEVTDCQCLRPGVLFTLKNGEQVCADPQVEWVKNTMKTIDQHVG</sequence>
<comment type="subunit">
    <text evidence="8">Self-associates. Also heterodimer of MIP-1-alpha(4-69) and MIP-1-beta(3-69). Interacts with CCR1.</text>
</comment>
<dbReference type="GO" id="GO:0008009">
    <property type="term" value="F:chemokine activity"/>
    <property type="evidence" value="ECO:0007669"/>
    <property type="project" value="InterPro"/>
</dbReference>
<evidence type="ECO:0000313" key="11">
    <source>
        <dbReference type="EMBL" id="KAI5625346.1"/>
    </source>
</evidence>
<dbReference type="PANTHER" id="PTHR12015">
    <property type="entry name" value="SMALL INDUCIBLE CYTOKINE A"/>
    <property type="match status" value="1"/>
</dbReference>
<comment type="subcellular location">
    <subcellularLocation>
        <location evidence="1 9">Secreted</location>
    </subcellularLocation>
</comment>
<dbReference type="EMBL" id="MU551561">
    <property type="protein sequence ID" value="KAI5625346.1"/>
    <property type="molecule type" value="Genomic_DNA"/>
</dbReference>
<feature type="signal peptide" evidence="9">
    <location>
        <begin position="1"/>
        <end position="19"/>
    </location>
</feature>
<dbReference type="InterPro" id="IPR039809">
    <property type="entry name" value="Chemokine_b/g/d"/>
</dbReference>
<dbReference type="GO" id="GO:0006955">
    <property type="term" value="P:immune response"/>
    <property type="evidence" value="ECO:0007669"/>
    <property type="project" value="InterPro"/>
</dbReference>
<keyword evidence="5 9" id="KW-0732">Signal</keyword>
<reference evidence="11" key="1">
    <citation type="submission" date="2018-07" db="EMBL/GenBank/DDBJ databases">
        <title>Comparative genomics of catfishes provides insights into carnivory and benthic adaptation.</title>
        <authorList>
            <person name="Zhang Y."/>
            <person name="Wang D."/>
            <person name="Peng Z."/>
            <person name="Zheng S."/>
            <person name="Shao F."/>
            <person name="Tao W."/>
        </authorList>
    </citation>
    <scope>NUCLEOTIDE SEQUENCE</scope>
    <source>
        <strain evidence="11">Chongqing</strain>
    </source>
</reference>
<accession>A0AAD5FQW9</accession>
<keyword evidence="9" id="KW-0145">Chemotaxis</keyword>
<dbReference type="InterPro" id="IPR036048">
    <property type="entry name" value="Interleukin_8-like_sf"/>
</dbReference>
<comment type="function">
    <text evidence="7">Monokine with inflammatory and chemokinetic properties. Binds to CCR1, CCR4 and CCR5. One of the major HIV-suppressive factors produced by CD8+ T-cells. Recombinant MIP-1-alpha induces a dose-dependent inhibition of different strains of HIV-1, HIV-2, and simian immunodeficiency virus (SIV).</text>
</comment>
<organism evidence="11 12">
    <name type="scientific">Silurus asotus</name>
    <name type="common">Amur catfish</name>
    <name type="synonym">Parasilurus asotus</name>
    <dbReference type="NCBI Taxonomy" id="30991"/>
    <lineage>
        <taxon>Eukaryota</taxon>
        <taxon>Metazoa</taxon>
        <taxon>Chordata</taxon>
        <taxon>Craniata</taxon>
        <taxon>Vertebrata</taxon>
        <taxon>Euteleostomi</taxon>
        <taxon>Actinopterygii</taxon>
        <taxon>Neopterygii</taxon>
        <taxon>Teleostei</taxon>
        <taxon>Ostariophysi</taxon>
        <taxon>Siluriformes</taxon>
        <taxon>Siluridae</taxon>
        <taxon>Silurus</taxon>
    </lineage>
</organism>
<dbReference type="FunFam" id="2.40.50.40:FF:000002">
    <property type="entry name" value="C-C motif chemokine"/>
    <property type="match status" value="1"/>
</dbReference>
<evidence type="ECO:0000256" key="6">
    <source>
        <dbReference type="ARBA" id="ARBA00023157"/>
    </source>
</evidence>
<dbReference type="Gene3D" id="2.40.50.40">
    <property type="match status" value="1"/>
</dbReference>
<evidence type="ECO:0000256" key="9">
    <source>
        <dbReference type="RuleBase" id="RU361150"/>
    </source>
</evidence>
<dbReference type="InterPro" id="IPR001811">
    <property type="entry name" value="Chemokine_IL8-like_dom"/>
</dbReference>
<keyword evidence="4 9" id="KW-0964">Secreted</keyword>
<dbReference type="SUPFAM" id="SSF54117">
    <property type="entry name" value="Interleukin 8-like chemokines"/>
    <property type="match status" value="1"/>
</dbReference>
<comment type="caution">
    <text evidence="11">The sequence shown here is derived from an EMBL/GenBank/DDBJ whole genome shotgun (WGS) entry which is preliminary data.</text>
</comment>
<evidence type="ECO:0000313" key="12">
    <source>
        <dbReference type="Proteomes" id="UP001205998"/>
    </source>
</evidence>